<keyword evidence="4" id="KW-0067">ATP-binding</keyword>
<dbReference type="InterPro" id="IPR050319">
    <property type="entry name" value="ABC_transp_ATP-bind"/>
</dbReference>
<dbReference type="NCBIfam" id="NF008453">
    <property type="entry name" value="PRK11308.1"/>
    <property type="match status" value="1"/>
</dbReference>
<dbReference type="PANTHER" id="PTHR43776">
    <property type="entry name" value="TRANSPORT ATP-BINDING PROTEIN"/>
    <property type="match status" value="1"/>
</dbReference>
<dbReference type="PROSITE" id="PS50893">
    <property type="entry name" value="ABC_TRANSPORTER_2"/>
    <property type="match status" value="1"/>
</dbReference>
<comment type="similarity">
    <text evidence="1">Belongs to the ABC transporter superfamily.</text>
</comment>
<dbReference type="GO" id="GO:0055085">
    <property type="term" value="P:transmembrane transport"/>
    <property type="evidence" value="ECO:0007669"/>
    <property type="project" value="UniProtKB-ARBA"/>
</dbReference>
<feature type="domain" description="ABC transporter" evidence="5">
    <location>
        <begin position="23"/>
        <end position="273"/>
    </location>
</feature>
<dbReference type="PANTHER" id="PTHR43776:SF8">
    <property type="entry name" value="ABC TRANSPORTER, ATP-BINDING PROTEIN"/>
    <property type="match status" value="1"/>
</dbReference>
<dbReference type="GO" id="GO:0015833">
    <property type="term" value="P:peptide transport"/>
    <property type="evidence" value="ECO:0007669"/>
    <property type="project" value="InterPro"/>
</dbReference>
<dbReference type="NCBIfam" id="TIGR01727">
    <property type="entry name" value="oligo_HPY"/>
    <property type="match status" value="1"/>
</dbReference>
<dbReference type="EMBL" id="MTLA01000009">
    <property type="protein sequence ID" value="OOP70233.1"/>
    <property type="molecule type" value="Genomic_DNA"/>
</dbReference>
<dbReference type="AlphaFoldDB" id="A0A8E2ICX1"/>
<evidence type="ECO:0000256" key="2">
    <source>
        <dbReference type="ARBA" id="ARBA00022448"/>
    </source>
</evidence>
<dbReference type="InterPro" id="IPR013563">
    <property type="entry name" value="Oligopep_ABC_C"/>
</dbReference>
<organism evidence="6 7">
    <name type="scientific">Heyndrickxia oleronia</name>
    <dbReference type="NCBI Taxonomy" id="38875"/>
    <lineage>
        <taxon>Bacteria</taxon>
        <taxon>Bacillati</taxon>
        <taxon>Bacillota</taxon>
        <taxon>Bacilli</taxon>
        <taxon>Bacillales</taxon>
        <taxon>Bacillaceae</taxon>
        <taxon>Heyndrickxia</taxon>
    </lineage>
</organism>
<dbReference type="Pfam" id="PF08352">
    <property type="entry name" value="oligo_HPY"/>
    <property type="match status" value="1"/>
</dbReference>
<keyword evidence="7" id="KW-1185">Reference proteome</keyword>
<accession>A0A8E2ICX1</accession>
<evidence type="ECO:0000259" key="5">
    <source>
        <dbReference type="PROSITE" id="PS50893"/>
    </source>
</evidence>
<evidence type="ECO:0000256" key="4">
    <source>
        <dbReference type="ARBA" id="ARBA00022840"/>
    </source>
</evidence>
<evidence type="ECO:0000313" key="7">
    <source>
        <dbReference type="Proteomes" id="UP000189761"/>
    </source>
</evidence>
<dbReference type="SMART" id="SM00382">
    <property type="entry name" value="AAA"/>
    <property type="match status" value="1"/>
</dbReference>
<reference evidence="6 7" key="1">
    <citation type="submission" date="2017-01" db="EMBL/GenBank/DDBJ databases">
        <title>Draft genome sequence of Bacillus oleronius.</title>
        <authorList>
            <person name="Allam M."/>
        </authorList>
    </citation>
    <scope>NUCLEOTIDE SEQUENCE [LARGE SCALE GENOMIC DNA]</scope>
    <source>
        <strain evidence="6 7">DSM 9356</strain>
    </source>
</reference>
<name>A0A8E2ICX1_9BACI</name>
<sequence>MSMTVNNIEEKASNKKLKNGNLLEIQNLKTYYPIKGGFFKRTVGNVKAVDDVSFTIGKGETLGLVGESGCGKSTTGRTILRLLSPTSGKIIFDGKDITNLSGKDLRLARKDFQMVFQDPYASLNPKQMVGDIVSEPIRNFSNKSLKDLKDEVMSLLKRVGLPEDAYYKYPHEFSGGQRQRIGIARALALKPKLIIADEPVSALDVSVQSQVLNLLKELQDEFDLTFLFIAHDLSVVKHMSDRIGVMYLGNLVELADKDSLYSEPLHPYTQALISAIPEPDPRKRKERIVLQGDVPSPANPPTGCPFHTRCPVAKEECSKVKPTLKEVKPGHQVACILYN</sequence>
<dbReference type="PROSITE" id="PS00211">
    <property type="entry name" value="ABC_TRANSPORTER_1"/>
    <property type="match status" value="1"/>
</dbReference>
<gene>
    <name evidence="6" type="ORF">BWZ43_00900</name>
</gene>
<dbReference type="Proteomes" id="UP000189761">
    <property type="component" value="Unassembled WGS sequence"/>
</dbReference>
<proteinExistence type="inferred from homology"/>
<dbReference type="FunFam" id="3.40.50.300:FF:000016">
    <property type="entry name" value="Oligopeptide ABC transporter ATP-binding component"/>
    <property type="match status" value="1"/>
</dbReference>
<dbReference type="InterPro" id="IPR027417">
    <property type="entry name" value="P-loop_NTPase"/>
</dbReference>
<keyword evidence="3" id="KW-0547">Nucleotide-binding</keyword>
<dbReference type="InterPro" id="IPR003593">
    <property type="entry name" value="AAA+_ATPase"/>
</dbReference>
<evidence type="ECO:0000313" key="6">
    <source>
        <dbReference type="EMBL" id="OOP70233.1"/>
    </source>
</evidence>
<evidence type="ECO:0000256" key="3">
    <source>
        <dbReference type="ARBA" id="ARBA00022741"/>
    </source>
</evidence>
<keyword evidence="2" id="KW-0813">Transport</keyword>
<dbReference type="GO" id="GO:0005524">
    <property type="term" value="F:ATP binding"/>
    <property type="evidence" value="ECO:0007669"/>
    <property type="project" value="UniProtKB-KW"/>
</dbReference>
<dbReference type="Gene3D" id="3.40.50.300">
    <property type="entry name" value="P-loop containing nucleotide triphosphate hydrolases"/>
    <property type="match status" value="1"/>
</dbReference>
<comment type="caution">
    <text evidence="6">The sequence shown here is derived from an EMBL/GenBank/DDBJ whole genome shotgun (WGS) entry which is preliminary data.</text>
</comment>
<dbReference type="SUPFAM" id="SSF52540">
    <property type="entry name" value="P-loop containing nucleoside triphosphate hydrolases"/>
    <property type="match status" value="1"/>
</dbReference>
<dbReference type="GO" id="GO:0016887">
    <property type="term" value="F:ATP hydrolysis activity"/>
    <property type="evidence" value="ECO:0007669"/>
    <property type="project" value="InterPro"/>
</dbReference>
<dbReference type="Pfam" id="PF00005">
    <property type="entry name" value="ABC_tran"/>
    <property type="match status" value="1"/>
</dbReference>
<evidence type="ECO:0000256" key="1">
    <source>
        <dbReference type="ARBA" id="ARBA00005417"/>
    </source>
</evidence>
<protein>
    <submittedName>
        <fullName evidence="6">Peptide ABC transporter substrate-binding protein</fullName>
    </submittedName>
</protein>
<dbReference type="CDD" id="cd03257">
    <property type="entry name" value="ABC_NikE_OppD_transporters"/>
    <property type="match status" value="1"/>
</dbReference>
<dbReference type="InterPro" id="IPR003439">
    <property type="entry name" value="ABC_transporter-like_ATP-bd"/>
</dbReference>
<dbReference type="InterPro" id="IPR017871">
    <property type="entry name" value="ABC_transporter-like_CS"/>
</dbReference>